<dbReference type="InterPro" id="IPR029058">
    <property type="entry name" value="AB_hydrolase_fold"/>
</dbReference>
<gene>
    <name evidence="1" type="ORF">IMCC3088_2487</name>
</gene>
<dbReference type="PANTHER" id="PTHR22946">
    <property type="entry name" value="DIENELACTONE HYDROLASE DOMAIN-CONTAINING PROTEIN-RELATED"/>
    <property type="match status" value="1"/>
</dbReference>
<dbReference type="AlphaFoldDB" id="F3KYW4"/>
<dbReference type="Proteomes" id="UP000005615">
    <property type="component" value="Unassembled WGS sequence"/>
</dbReference>
<dbReference type="Pfam" id="PF01738">
    <property type="entry name" value="DLH"/>
    <property type="match status" value="1"/>
</dbReference>
<dbReference type="PANTHER" id="PTHR22946:SF0">
    <property type="entry name" value="DIENELACTONE HYDROLASE DOMAIN-CONTAINING PROTEIN"/>
    <property type="match status" value="1"/>
</dbReference>
<evidence type="ECO:0000313" key="2">
    <source>
        <dbReference type="Proteomes" id="UP000005615"/>
    </source>
</evidence>
<dbReference type="InterPro" id="IPR050261">
    <property type="entry name" value="FrsA_esterase"/>
</dbReference>
<keyword evidence="2" id="KW-1185">Reference proteome</keyword>
<evidence type="ECO:0000313" key="1">
    <source>
        <dbReference type="EMBL" id="EGG30728.1"/>
    </source>
</evidence>
<keyword evidence="1" id="KW-0378">Hydrolase</keyword>
<comment type="caution">
    <text evidence="1">The sequence shown here is derived from an EMBL/GenBank/DDBJ whole genome shotgun (WGS) entry which is preliminary data.</text>
</comment>
<dbReference type="Gene3D" id="3.40.50.1820">
    <property type="entry name" value="alpha/beta hydrolase"/>
    <property type="match status" value="1"/>
</dbReference>
<accession>F3KYW4</accession>
<protein>
    <submittedName>
        <fullName evidence="1">Dienelactone hydrolase</fullName>
    </submittedName>
</protein>
<dbReference type="SUPFAM" id="SSF53474">
    <property type="entry name" value="alpha/beta-Hydrolases"/>
    <property type="match status" value="1"/>
</dbReference>
<dbReference type="InterPro" id="IPR002925">
    <property type="entry name" value="Dienelactn_hydro"/>
</dbReference>
<dbReference type="eggNOG" id="COG0412">
    <property type="taxonomic scope" value="Bacteria"/>
</dbReference>
<dbReference type="EMBL" id="AEIG01000007">
    <property type="protein sequence ID" value="EGG30728.1"/>
    <property type="molecule type" value="Genomic_DNA"/>
</dbReference>
<dbReference type="GO" id="GO:0016787">
    <property type="term" value="F:hydrolase activity"/>
    <property type="evidence" value="ECO:0007669"/>
    <property type="project" value="UniProtKB-KW"/>
</dbReference>
<dbReference type="OrthoDB" id="9787933at2"/>
<reference evidence="1 2" key="1">
    <citation type="journal article" date="2011" name="J. Bacteriol.">
        <title>Genome sequence of strain IMCC3088, a proteorhodopsin-containing marine bacterium belonging to the OM60/NOR5 clade.</title>
        <authorList>
            <person name="Jang Y."/>
            <person name="Oh H.M."/>
            <person name="Kang I."/>
            <person name="Lee K."/>
            <person name="Yang S.J."/>
            <person name="Cho J.C."/>
        </authorList>
    </citation>
    <scope>NUCLEOTIDE SEQUENCE [LARGE SCALE GENOMIC DNA]</scope>
    <source>
        <strain evidence="1 2">IMCC3088</strain>
    </source>
</reference>
<dbReference type="STRING" id="2518989.IMCC3088_2487"/>
<dbReference type="RefSeq" id="WP_009574597.1">
    <property type="nucleotide sequence ID" value="NZ_AEIG01000007.1"/>
</dbReference>
<name>F3KYW4_9GAMM</name>
<sequence>MHSEDIEYTAGDLPLRGYFASPSSSGQYPCVLVVHEWWGCNDYVKTRVDMLAAEGFAAMAIDLYGSGKTAADGEEAASLMNTLLETPNGVLDRFNAALEWVKARANVSTSNISAIGYCLGGAVVLNMARAGLDLNLVASFHGNLATQHPASQGQIKARVAVFHGNDDVMIPAEQVAAFTAEMEAAKADYLFVGYDGAMHGFTNPLATERGQKNNLPLAYNEHADKDSWSQLIKQLGDSEHYRRQ</sequence>
<proteinExistence type="predicted"/>
<organism evidence="1 2">
    <name type="scientific">Aequoribacter fuscus</name>
    <dbReference type="NCBI Taxonomy" id="2518989"/>
    <lineage>
        <taxon>Bacteria</taxon>
        <taxon>Pseudomonadati</taxon>
        <taxon>Pseudomonadota</taxon>
        <taxon>Gammaproteobacteria</taxon>
        <taxon>Cellvibrionales</taxon>
        <taxon>Halieaceae</taxon>
        <taxon>Aequoribacter</taxon>
    </lineage>
</organism>